<evidence type="ECO:0000313" key="1">
    <source>
        <dbReference type="EMBL" id="RMZ44145.1"/>
    </source>
</evidence>
<dbReference type="EMBL" id="QQZZ01000087">
    <property type="protein sequence ID" value="RMZ44145.1"/>
    <property type="molecule type" value="Genomic_DNA"/>
</dbReference>
<name>A0AB74CF73_ASPFL</name>
<sequence>MGRVEYAILQSTQIFALKTHPSHAQYDCNDINPTEDDTKTIRSIQMEHQNGQAGKSWKLSTFPAKQCIQNRGPWAKVAIVPLRGSLRWLVMGGWLMTPMHLCGVD</sequence>
<reference evidence="1 2" key="1">
    <citation type="submission" date="2018-07" db="EMBL/GenBank/DDBJ databases">
        <title>Identification of spontaneous genetic mutation associated with occurrence of a yellow conidial color mutant of Aspergillus flavus.</title>
        <authorList>
            <person name="Chang P.-K."/>
            <person name="Mack B.M."/>
            <person name="Scharfenstein L."/>
            <person name="Gilbert M.K."/>
        </authorList>
    </citation>
    <scope>NUCLEOTIDE SEQUENCE [LARGE SCALE GENOMIC DNA]</scope>
    <source>
        <strain evidence="1 2">CA14</strain>
    </source>
</reference>
<evidence type="ECO:0000313" key="2">
    <source>
        <dbReference type="Proteomes" id="UP000275480"/>
    </source>
</evidence>
<dbReference type="AlphaFoldDB" id="A0AB74CF73"/>
<protein>
    <submittedName>
        <fullName evidence="1">Uncharacterized protein</fullName>
    </submittedName>
</protein>
<organism evidence="1 2">
    <name type="scientific">Aspergillus flavus</name>
    <dbReference type="NCBI Taxonomy" id="5059"/>
    <lineage>
        <taxon>Eukaryota</taxon>
        <taxon>Fungi</taxon>
        <taxon>Dikarya</taxon>
        <taxon>Ascomycota</taxon>
        <taxon>Pezizomycotina</taxon>
        <taxon>Eurotiomycetes</taxon>
        <taxon>Eurotiomycetidae</taxon>
        <taxon>Eurotiales</taxon>
        <taxon>Aspergillaceae</taxon>
        <taxon>Aspergillus</taxon>
        <taxon>Aspergillus subgen. Circumdati</taxon>
    </lineage>
</organism>
<dbReference type="Proteomes" id="UP000275480">
    <property type="component" value="Unassembled WGS sequence"/>
</dbReference>
<comment type="caution">
    <text evidence="1">The sequence shown here is derived from an EMBL/GenBank/DDBJ whole genome shotgun (WGS) entry which is preliminary data.</text>
</comment>
<accession>A0AB74CF73</accession>
<proteinExistence type="predicted"/>
<gene>
    <name evidence="1" type="ORF">CA14_004366</name>
</gene>